<evidence type="ECO:0000313" key="1">
    <source>
        <dbReference type="EMBL" id="KAF9643211.1"/>
    </source>
</evidence>
<name>A0ACB6Z0Q3_THEGA</name>
<dbReference type="Proteomes" id="UP000886501">
    <property type="component" value="Unassembled WGS sequence"/>
</dbReference>
<reference evidence="1" key="1">
    <citation type="submission" date="2019-10" db="EMBL/GenBank/DDBJ databases">
        <authorList>
            <consortium name="DOE Joint Genome Institute"/>
            <person name="Kuo A."/>
            <person name="Miyauchi S."/>
            <person name="Kiss E."/>
            <person name="Drula E."/>
            <person name="Kohler A."/>
            <person name="Sanchez-Garcia M."/>
            <person name="Andreopoulos B."/>
            <person name="Barry K.W."/>
            <person name="Bonito G."/>
            <person name="Buee M."/>
            <person name="Carver A."/>
            <person name="Chen C."/>
            <person name="Cichocki N."/>
            <person name="Clum A."/>
            <person name="Culley D."/>
            <person name="Crous P.W."/>
            <person name="Fauchery L."/>
            <person name="Girlanda M."/>
            <person name="Hayes R."/>
            <person name="Keri Z."/>
            <person name="Labutti K."/>
            <person name="Lipzen A."/>
            <person name="Lombard V."/>
            <person name="Magnuson J."/>
            <person name="Maillard F."/>
            <person name="Morin E."/>
            <person name="Murat C."/>
            <person name="Nolan M."/>
            <person name="Ohm R."/>
            <person name="Pangilinan J."/>
            <person name="Pereira M."/>
            <person name="Perotto S."/>
            <person name="Peter M."/>
            <person name="Riley R."/>
            <person name="Sitrit Y."/>
            <person name="Stielow B."/>
            <person name="Szollosi G."/>
            <person name="Zifcakova L."/>
            <person name="Stursova M."/>
            <person name="Spatafora J.W."/>
            <person name="Tedersoo L."/>
            <person name="Vaario L.-M."/>
            <person name="Yamada A."/>
            <person name="Yan M."/>
            <person name="Wang P."/>
            <person name="Xu J."/>
            <person name="Bruns T."/>
            <person name="Baldrian P."/>
            <person name="Vilgalys R."/>
            <person name="Henrissat B."/>
            <person name="Grigoriev I.V."/>
            <person name="Hibbett D."/>
            <person name="Nagy L.G."/>
            <person name="Martin F.M."/>
        </authorList>
    </citation>
    <scope>NUCLEOTIDE SEQUENCE</scope>
    <source>
        <strain evidence="1">P2</strain>
    </source>
</reference>
<reference evidence="1" key="2">
    <citation type="journal article" date="2020" name="Nat. Commun.">
        <title>Large-scale genome sequencing of mycorrhizal fungi provides insights into the early evolution of symbiotic traits.</title>
        <authorList>
            <person name="Miyauchi S."/>
            <person name="Kiss E."/>
            <person name="Kuo A."/>
            <person name="Drula E."/>
            <person name="Kohler A."/>
            <person name="Sanchez-Garcia M."/>
            <person name="Morin E."/>
            <person name="Andreopoulos B."/>
            <person name="Barry K.W."/>
            <person name="Bonito G."/>
            <person name="Buee M."/>
            <person name="Carver A."/>
            <person name="Chen C."/>
            <person name="Cichocki N."/>
            <person name="Clum A."/>
            <person name="Culley D."/>
            <person name="Crous P.W."/>
            <person name="Fauchery L."/>
            <person name="Girlanda M."/>
            <person name="Hayes R.D."/>
            <person name="Keri Z."/>
            <person name="LaButti K."/>
            <person name="Lipzen A."/>
            <person name="Lombard V."/>
            <person name="Magnuson J."/>
            <person name="Maillard F."/>
            <person name="Murat C."/>
            <person name="Nolan M."/>
            <person name="Ohm R.A."/>
            <person name="Pangilinan J."/>
            <person name="Pereira M.F."/>
            <person name="Perotto S."/>
            <person name="Peter M."/>
            <person name="Pfister S."/>
            <person name="Riley R."/>
            <person name="Sitrit Y."/>
            <person name="Stielow J.B."/>
            <person name="Szollosi G."/>
            <person name="Zifcakova L."/>
            <person name="Stursova M."/>
            <person name="Spatafora J.W."/>
            <person name="Tedersoo L."/>
            <person name="Vaario L.M."/>
            <person name="Yamada A."/>
            <person name="Yan M."/>
            <person name="Wang P."/>
            <person name="Xu J."/>
            <person name="Bruns T."/>
            <person name="Baldrian P."/>
            <person name="Vilgalys R."/>
            <person name="Dunand C."/>
            <person name="Henrissat B."/>
            <person name="Grigoriev I.V."/>
            <person name="Hibbett D."/>
            <person name="Nagy L.G."/>
            <person name="Martin F.M."/>
        </authorList>
    </citation>
    <scope>NUCLEOTIDE SEQUENCE</scope>
    <source>
        <strain evidence="1">P2</strain>
    </source>
</reference>
<accession>A0ACB6Z0Q3</accession>
<keyword evidence="2" id="KW-1185">Reference proteome</keyword>
<proteinExistence type="predicted"/>
<organism evidence="1 2">
    <name type="scientific">Thelephora ganbajun</name>
    <name type="common">Ganba fungus</name>
    <dbReference type="NCBI Taxonomy" id="370292"/>
    <lineage>
        <taxon>Eukaryota</taxon>
        <taxon>Fungi</taxon>
        <taxon>Dikarya</taxon>
        <taxon>Basidiomycota</taxon>
        <taxon>Agaricomycotina</taxon>
        <taxon>Agaricomycetes</taxon>
        <taxon>Thelephorales</taxon>
        <taxon>Thelephoraceae</taxon>
        <taxon>Thelephora</taxon>
    </lineage>
</organism>
<sequence>MSKGSRPRRTEAQRLIDDTPEHLRLSENPHSALSPVREASASTLEQMTNPGQSGPESEYEDGFYGLHQDNSESTTQPPGPAQPLPLTQPDPPVQPTPPTRSASSIPTPSTSADFVNTPNPPLPPSISRGWVSSIIKPTPKQPPPASKTKEELEGMEFMKSVLVAGLISATADKIPIWNPDRFDGTKLEKLDTFEGQCRMVFLGDERKFNTPQKQALYAGSYLDGAPYEWWLQELRKTDAEFKKMAEDFWNILQDHFRNPNHIHTVEQQLTYLQMKEMD</sequence>
<comment type="caution">
    <text evidence="1">The sequence shown here is derived from an EMBL/GenBank/DDBJ whole genome shotgun (WGS) entry which is preliminary data.</text>
</comment>
<dbReference type="EMBL" id="MU118264">
    <property type="protein sequence ID" value="KAF9643211.1"/>
    <property type="molecule type" value="Genomic_DNA"/>
</dbReference>
<evidence type="ECO:0000313" key="2">
    <source>
        <dbReference type="Proteomes" id="UP000886501"/>
    </source>
</evidence>
<gene>
    <name evidence="1" type="ORF">BDM02DRAFT_3192036</name>
</gene>
<protein>
    <submittedName>
        <fullName evidence="1">Uncharacterized protein</fullName>
    </submittedName>
</protein>